<accession>A0A975FXU4</accession>
<name>A0A975FXU4_9CAUL</name>
<dbReference type="Gene3D" id="3.40.50.300">
    <property type="entry name" value="P-loop containing nucleotide triphosphate hydrolases"/>
    <property type="match status" value="1"/>
</dbReference>
<dbReference type="InterPro" id="IPR050678">
    <property type="entry name" value="DNA_Partitioning_ATPase"/>
</dbReference>
<dbReference type="RefSeq" id="WP_211937515.1">
    <property type="nucleotide sequence ID" value="NZ_CP073078.1"/>
</dbReference>
<dbReference type="KEGG" id="caul:KCG34_20785"/>
<dbReference type="PANTHER" id="PTHR13696:SF96">
    <property type="entry name" value="COBQ_COBB_MIND_PARA NUCLEOTIDE BINDING DOMAIN-CONTAINING PROTEIN"/>
    <property type="match status" value="1"/>
</dbReference>
<proteinExistence type="predicted"/>
<dbReference type="AlphaFoldDB" id="A0A975FXU4"/>
<sequence length="254" mass="27009">MPTIAFMSSKGGAGKTTAALTLALGLARRGENVSVIDADTNQPIMRWRTHAAGLENLTVFPARTSAQLLQALDDARAQGAWLIVDTEGTARSWDQVGAIKPDLTIIPVGASPLEAAEAIRTSRSLQNMATFFDRRLPHACVFTRLPAAIRARSFGLVVRQLRAERIAIIETPLIEKEAFRAMFWNGGTLDSLDPEQVSGLESARNNAELYAGDVLRLFAPGGPLHQAPPAPAVAPAQGWAPQAAPAAAMMPNAA</sequence>
<dbReference type="PANTHER" id="PTHR13696">
    <property type="entry name" value="P-LOOP CONTAINING NUCLEOSIDE TRIPHOSPHATE HYDROLASE"/>
    <property type="match status" value="1"/>
</dbReference>
<dbReference type="SUPFAM" id="SSF52540">
    <property type="entry name" value="P-loop containing nucleoside triphosphate hydrolases"/>
    <property type="match status" value="1"/>
</dbReference>
<organism evidence="1 2">
    <name type="scientific">Phenylobacterium montanum</name>
    <dbReference type="NCBI Taxonomy" id="2823693"/>
    <lineage>
        <taxon>Bacteria</taxon>
        <taxon>Pseudomonadati</taxon>
        <taxon>Pseudomonadota</taxon>
        <taxon>Alphaproteobacteria</taxon>
        <taxon>Caulobacterales</taxon>
        <taxon>Caulobacteraceae</taxon>
        <taxon>Phenylobacterium</taxon>
    </lineage>
</organism>
<evidence type="ECO:0000313" key="2">
    <source>
        <dbReference type="Proteomes" id="UP000676409"/>
    </source>
</evidence>
<gene>
    <name evidence="1" type="ORF">KCG34_20785</name>
</gene>
<evidence type="ECO:0000313" key="1">
    <source>
        <dbReference type="EMBL" id="QUD87463.1"/>
    </source>
</evidence>
<dbReference type="EMBL" id="CP073078">
    <property type="protein sequence ID" value="QUD87463.1"/>
    <property type="molecule type" value="Genomic_DNA"/>
</dbReference>
<dbReference type="InterPro" id="IPR027417">
    <property type="entry name" value="P-loop_NTPase"/>
</dbReference>
<dbReference type="PIRSF" id="PIRSF009320">
    <property type="entry name" value="Nuc_binding_HP_1000"/>
    <property type="match status" value="1"/>
</dbReference>
<reference evidence="1" key="1">
    <citation type="submission" date="2021-04" db="EMBL/GenBank/DDBJ databases">
        <title>The complete genome sequence of Caulobacter sp. S6.</title>
        <authorList>
            <person name="Tang Y."/>
            <person name="Ouyang W."/>
            <person name="Liu Q."/>
            <person name="Huang B."/>
            <person name="Guo Z."/>
            <person name="Lei P."/>
        </authorList>
    </citation>
    <scope>NUCLEOTIDE SEQUENCE</scope>
    <source>
        <strain evidence="1">S6</strain>
    </source>
</reference>
<protein>
    <submittedName>
        <fullName evidence="1">AAA family ATPase</fullName>
    </submittedName>
</protein>
<dbReference type="Proteomes" id="UP000676409">
    <property type="component" value="Chromosome"/>
</dbReference>
<dbReference type="Pfam" id="PF07015">
    <property type="entry name" value="VirC1"/>
    <property type="match status" value="1"/>
</dbReference>
<dbReference type="InterPro" id="IPR009744">
    <property type="entry name" value="VirC1"/>
</dbReference>
<keyword evidence="2" id="KW-1185">Reference proteome</keyword>